<feature type="region of interest" description="Disordered" evidence="1">
    <location>
        <begin position="121"/>
        <end position="140"/>
    </location>
</feature>
<accession>A0A231UUM7</accession>
<gene>
    <name evidence="3" type="ORF">B7H23_15630</name>
</gene>
<comment type="caution">
    <text evidence="3">The sequence shown here is derived from an EMBL/GenBank/DDBJ whole genome shotgun (WGS) entry which is preliminary data.</text>
</comment>
<sequence length="226" mass="24076">MVGTMRKNAMNRTRLTIIACAASLSAGAAVSHAQTETGPGGYVYEYQSPSIMLIKPEGWEPSKAEAPEPPLLRPIMPTDLYEDEELTRTSALEEVIGRPDENALGPILAAQRAEERQRRLAAQEAEKGANQLADTPVLPDEGVDRQTTAALPDADEAAQTDVTVQNDVEIIGGDGAEASASAEEPPMDELAKEGSGPAIVEVETKNASANEGAPSEPEFSKMKMRY</sequence>
<protein>
    <submittedName>
        <fullName evidence="3">Uncharacterized protein</fullName>
    </submittedName>
</protein>
<evidence type="ECO:0000313" key="3">
    <source>
        <dbReference type="EMBL" id="OXS99561.1"/>
    </source>
</evidence>
<evidence type="ECO:0000256" key="1">
    <source>
        <dbReference type="SAM" id="MobiDB-lite"/>
    </source>
</evidence>
<dbReference type="Proteomes" id="UP000215405">
    <property type="component" value="Unassembled WGS sequence"/>
</dbReference>
<feature type="signal peptide" evidence="2">
    <location>
        <begin position="1"/>
        <end position="28"/>
    </location>
</feature>
<dbReference type="EMBL" id="NBYO01000003">
    <property type="protein sequence ID" value="OXS99561.1"/>
    <property type="molecule type" value="Genomic_DNA"/>
</dbReference>
<evidence type="ECO:0000313" key="4">
    <source>
        <dbReference type="Proteomes" id="UP000215405"/>
    </source>
</evidence>
<feature type="region of interest" description="Disordered" evidence="1">
    <location>
        <begin position="173"/>
        <end position="226"/>
    </location>
</feature>
<keyword evidence="2" id="KW-0732">Signal</keyword>
<reference evidence="4" key="1">
    <citation type="journal article" date="2017" name="Int. J. Syst. Evol. Microbiol.">
        <title>Notoacmeibacter marinus gen. nov., sp. nov., isolated from the gut of a limpet and proposal of Notoacmeibacteraceae fam. nov. in the order Rhizobiales of the class Alphaproteobacteria.</title>
        <authorList>
            <person name="Huang Z."/>
            <person name="Guo F."/>
            <person name="Lai Q."/>
        </authorList>
    </citation>
    <scope>NUCLEOTIDE SEQUENCE [LARGE SCALE GENOMIC DNA]</scope>
    <source>
        <strain evidence="4">XMTR2A4</strain>
    </source>
</reference>
<keyword evidence="4" id="KW-1185">Reference proteome</keyword>
<dbReference type="AlphaFoldDB" id="A0A231UUM7"/>
<proteinExistence type="predicted"/>
<feature type="chain" id="PRO_5012872914" evidence="2">
    <location>
        <begin position="29"/>
        <end position="226"/>
    </location>
</feature>
<evidence type="ECO:0000256" key="2">
    <source>
        <dbReference type="SAM" id="SignalP"/>
    </source>
</evidence>
<organism evidence="3 4">
    <name type="scientific">Notoacmeibacter marinus</name>
    <dbReference type="NCBI Taxonomy" id="1876515"/>
    <lineage>
        <taxon>Bacteria</taxon>
        <taxon>Pseudomonadati</taxon>
        <taxon>Pseudomonadota</taxon>
        <taxon>Alphaproteobacteria</taxon>
        <taxon>Hyphomicrobiales</taxon>
        <taxon>Notoacmeibacteraceae</taxon>
        <taxon>Notoacmeibacter</taxon>
    </lineage>
</organism>
<name>A0A231UUM7_9HYPH</name>